<organism evidence="2 3">
    <name type="scientific">Streptomyces atratus</name>
    <dbReference type="NCBI Taxonomy" id="1893"/>
    <lineage>
        <taxon>Bacteria</taxon>
        <taxon>Bacillati</taxon>
        <taxon>Actinomycetota</taxon>
        <taxon>Actinomycetes</taxon>
        <taxon>Kitasatosporales</taxon>
        <taxon>Streptomycetaceae</taxon>
        <taxon>Streptomyces</taxon>
    </lineage>
</organism>
<evidence type="ECO:0000256" key="1">
    <source>
        <dbReference type="SAM" id="Coils"/>
    </source>
</evidence>
<proteinExistence type="predicted"/>
<name>A0A2Z5JP11_STRAR</name>
<sequence>MNGCWPRLTHSAERGHDVARISDETRRNNEAAIRRVMERLLAGDVPPGGKCDIKAIAAQAGVARTGFYPKKNRDGSPRPGPYQHLAEEFERRLAELRETGVIPDPRAAQIERLKEQVAGLKVRLAACDAQIGGLTDFRERALSQIAAQRMEIERLRDVLAAPSNVRALPNSSGAIAPYGSCS</sequence>
<reference evidence="2 3" key="1">
    <citation type="journal article" date="2018" name="Front. Microbiol.">
        <title>Genome Sequencing of Streptomyces atratus SCSIOZH16 and Activation Production of Nocardamine via Metabolic Engineering.</title>
        <authorList>
            <person name="Li Y."/>
            <person name="Zhang C."/>
            <person name="Liu C."/>
            <person name="Ju J."/>
            <person name="Ma J."/>
        </authorList>
    </citation>
    <scope>NUCLEOTIDE SEQUENCE [LARGE SCALE GENOMIC DNA]</scope>
    <source>
        <strain evidence="2 3">SCSIO_ZH16</strain>
    </source>
</reference>
<dbReference type="KEGG" id="sata:C5746_39440"/>
<keyword evidence="1" id="KW-0175">Coiled coil</keyword>
<dbReference type="AlphaFoldDB" id="A0A2Z5JP11"/>
<dbReference type="EMBL" id="CP027306">
    <property type="protein sequence ID" value="AXE81994.1"/>
    <property type="molecule type" value="Genomic_DNA"/>
</dbReference>
<protein>
    <submittedName>
        <fullName evidence="2">Uncharacterized protein</fullName>
    </submittedName>
</protein>
<feature type="coiled-coil region" evidence="1">
    <location>
        <begin position="110"/>
        <end position="158"/>
    </location>
</feature>
<gene>
    <name evidence="2" type="ORF">C5746_39440</name>
</gene>
<evidence type="ECO:0000313" key="2">
    <source>
        <dbReference type="EMBL" id="AXE81994.1"/>
    </source>
</evidence>
<evidence type="ECO:0000313" key="3">
    <source>
        <dbReference type="Proteomes" id="UP000252698"/>
    </source>
</evidence>
<dbReference type="Proteomes" id="UP000252698">
    <property type="component" value="Chromosome"/>
</dbReference>
<accession>A0A2Z5JP11</accession>